<name>A0ABM9ZX05_9BACT</name>
<comment type="caution">
    <text evidence="1">The sequence shown here is derived from an EMBL/GenBank/DDBJ whole genome shotgun (WGS) entry which is preliminary data.</text>
</comment>
<dbReference type="Proteomes" id="UP000006462">
    <property type="component" value="Unassembled WGS sequence"/>
</dbReference>
<protein>
    <submittedName>
        <fullName evidence="1">Uncharacterized protein</fullName>
    </submittedName>
</protein>
<proteinExistence type="predicted"/>
<evidence type="ECO:0000313" key="1">
    <source>
        <dbReference type="EMBL" id="EFB91439.1"/>
    </source>
</evidence>
<sequence>MDFFPSGRDGRAEKFFRNGMTDEIPTFYANTCRRDFLF</sequence>
<keyword evidence="2" id="KW-1185">Reference proteome</keyword>
<gene>
    <name evidence="1" type="ORF">HMPREF7215_1524</name>
</gene>
<reference evidence="1 2" key="1">
    <citation type="submission" date="2009-12" db="EMBL/GenBank/DDBJ databases">
        <authorList>
            <person name="Shrivastava S."/>
            <person name="Madupu R."/>
            <person name="Durkin A.S."/>
            <person name="Torralba M."/>
            <person name="Methe B."/>
            <person name="Sutton G.G."/>
            <person name="Strausberg R.L."/>
            <person name="Nelson K.E."/>
        </authorList>
    </citation>
    <scope>NUCLEOTIDE SEQUENCE [LARGE SCALE GENOMIC DNA]</scope>
    <source>
        <strain evidence="1 2">W5455</strain>
    </source>
</reference>
<evidence type="ECO:0000313" key="2">
    <source>
        <dbReference type="Proteomes" id="UP000006462"/>
    </source>
</evidence>
<accession>A0ABM9ZX05</accession>
<dbReference type="EMBL" id="ADFP01000039">
    <property type="protein sequence ID" value="EFB91439.1"/>
    <property type="molecule type" value="Genomic_DNA"/>
</dbReference>
<organism evidence="1 2">
    <name type="scientific">Pyramidobacter piscolens W5455</name>
    <dbReference type="NCBI Taxonomy" id="352165"/>
    <lineage>
        <taxon>Bacteria</taxon>
        <taxon>Thermotogati</taxon>
        <taxon>Synergistota</taxon>
        <taxon>Synergistia</taxon>
        <taxon>Synergistales</taxon>
        <taxon>Dethiosulfovibrionaceae</taxon>
        <taxon>Pyramidobacter</taxon>
    </lineage>
</organism>